<evidence type="ECO:0000313" key="3">
    <source>
        <dbReference type="WBParaSite" id="GPLIN_001509800"/>
    </source>
</evidence>
<feature type="chain" id="PRO_5008147883" evidence="1">
    <location>
        <begin position="17"/>
        <end position="83"/>
    </location>
</feature>
<dbReference type="Proteomes" id="UP000050741">
    <property type="component" value="Unassembled WGS sequence"/>
</dbReference>
<reference evidence="2" key="1">
    <citation type="submission" date="2014-05" db="EMBL/GenBank/DDBJ databases">
        <title>The genome and life-stage specific transcriptomes of Globodera pallida elucidate key aspects of plant parasitism by a cyst nematode.</title>
        <authorList>
            <person name="Cotton J.A."/>
            <person name="Lilley C.J."/>
            <person name="Jones L.M."/>
            <person name="Kikuchi T."/>
            <person name="Reid A.J."/>
            <person name="Thorpe P."/>
            <person name="Tsai I.J."/>
            <person name="Beasley H."/>
            <person name="Blok V."/>
            <person name="Cock P.J.A."/>
            <person name="Van den Akker S.E."/>
            <person name="Holroyd N."/>
            <person name="Hunt M."/>
            <person name="Mantelin S."/>
            <person name="Naghra H."/>
            <person name="Pain A."/>
            <person name="Palomares-Rius J.E."/>
            <person name="Zarowiecki M."/>
            <person name="Berriman M."/>
            <person name="Jones J.T."/>
            <person name="Urwin P.E."/>
        </authorList>
    </citation>
    <scope>NUCLEOTIDE SEQUENCE [LARGE SCALE GENOMIC DNA]</scope>
    <source>
        <strain evidence="2">Lindley</strain>
    </source>
</reference>
<accession>A0A183CQE0</accession>
<feature type="signal peptide" evidence="1">
    <location>
        <begin position="1"/>
        <end position="16"/>
    </location>
</feature>
<reference evidence="3" key="2">
    <citation type="submission" date="2016-06" db="UniProtKB">
        <authorList>
            <consortium name="WormBaseParasite"/>
        </authorList>
    </citation>
    <scope>IDENTIFICATION</scope>
</reference>
<organism evidence="2 3">
    <name type="scientific">Globodera pallida</name>
    <name type="common">Potato cyst nematode worm</name>
    <name type="synonym">Heterodera pallida</name>
    <dbReference type="NCBI Taxonomy" id="36090"/>
    <lineage>
        <taxon>Eukaryota</taxon>
        <taxon>Metazoa</taxon>
        <taxon>Ecdysozoa</taxon>
        <taxon>Nematoda</taxon>
        <taxon>Chromadorea</taxon>
        <taxon>Rhabditida</taxon>
        <taxon>Tylenchina</taxon>
        <taxon>Tylenchomorpha</taxon>
        <taxon>Tylenchoidea</taxon>
        <taxon>Heteroderidae</taxon>
        <taxon>Heteroderinae</taxon>
        <taxon>Globodera</taxon>
    </lineage>
</organism>
<keyword evidence="1" id="KW-0732">Signal</keyword>
<proteinExistence type="predicted"/>
<keyword evidence="2" id="KW-1185">Reference proteome</keyword>
<dbReference type="AlphaFoldDB" id="A0A183CQE0"/>
<sequence length="83" mass="9027">MYVLLLIAVLLRATNALECWQGFTEITTPGGTKRVMELAKCPAALAFTHCSTISCSMDEKALKGLPGILPGNLKSKYARKKLE</sequence>
<protein>
    <submittedName>
        <fullName evidence="3">Secreted protein</fullName>
    </submittedName>
</protein>
<evidence type="ECO:0000313" key="2">
    <source>
        <dbReference type="Proteomes" id="UP000050741"/>
    </source>
</evidence>
<name>A0A183CQE0_GLOPA</name>
<dbReference type="WBParaSite" id="GPLIN_001509800">
    <property type="protein sequence ID" value="GPLIN_001509800"/>
    <property type="gene ID" value="GPLIN_001509800"/>
</dbReference>
<evidence type="ECO:0000256" key="1">
    <source>
        <dbReference type="SAM" id="SignalP"/>
    </source>
</evidence>